<organism evidence="3 4">
    <name type="scientific">Strongylus vulgaris</name>
    <name type="common">Blood worm</name>
    <dbReference type="NCBI Taxonomy" id="40348"/>
    <lineage>
        <taxon>Eukaryota</taxon>
        <taxon>Metazoa</taxon>
        <taxon>Ecdysozoa</taxon>
        <taxon>Nematoda</taxon>
        <taxon>Chromadorea</taxon>
        <taxon>Rhabditida</taxon>
        <taxon>Rhabditina</taxon>
        <taxon>Rhabditomorpha</taxon>
        <taxon>Strongyloidea</taxon>
        <taxon>Strongylidae</taxon>
        <taxon>Strongylus</taxon>
    </lineage>
</organism>
<proteinExistence type="inferred from homology"/>
<keyword evidence="1 2" id="KW-0808">Transferase</keyword>
<dbReference type="EC" id="2.3.2.26" evidence="2"/>
<comment type="pathway">
    <text evidence="2">Protein modification; protein ubiquitination.</text>
</comment>
<dbReference type="GO" id="GO:0061630">
    <property type="term" value="F:ubiquitin protein ligase activity"/>
    <property type="evidence" value="ECO:0007669"/>
    <property type="project" value="UniProtKB-UniRule"/>
</dbReference>
<comment type="function">
    <text evidence="2">E3 ubiquitin-protein ligase which accepts ubiquitin from an E2 ubiquitin-conjugating enzyme in the form of a thioester and then directly transfers the ubiquitin to targeted substrates.</text>
</comment>
<evidence type="ECO:0000256" key="2">
    <source>
        <dbReference type="RuleBase" id="RU369009"/>
    </source>
</evidence>
<dbReference type="GO" id="GO:0043161">
    <property type="term" value="P:proteasome-mediated ubiquitin-dependent protein catabolic process"/>
    <property type="evidence" value="ECO:0007669"/>
    <property type="project" value="TreeGrafter"/>
</dbReference>
<dbReference type="PANTHER" id="PTHR45670">
    <property type="entry name" value="E3 UBIQUITIN-PROTEIN LIGASE TRIP12"/>
    <property type="match status" value="1"/>
</dbReference>
<gene>
    <name evidence="3" type="ORF">SVUK_LOCUS3830</name>
</gene>
<sequence length="274" mass="31188">DAVTTANLIAGISIKSKHVKQPRIEKVQELVSALKCVRESVVDDRRLSTFEFSVSGIVPALHNLLALVERQPGSYPARIFGETFAHGTALPSLASKMVSVLESTEKFPQYLYDTPGGSAFGLQLLSRRIRMKLEQAISEHDDKKQLINRSGRLLKSEPLTTIGQLKSFLLKMVAKQWYAQILHISVDKRMLWRKGKCHHPKFCNDSGASSHNRLSQHSRLEDPLWKKIDFKNHLFDRERCNLSFVKTIEEAKKTGDRVRLIYTSDFDEQGMWLG</sequence>
<reference evidence="3 4" key="1">
    <citation type="submission" date="2018-11" db="EMBL/GenBank/DDBJ databases">
        <authorList>
            <consortium name="Pathogen Informatics"/>
        </authorList>
    </citation>
    <scope>NUCLEOTIDE SEQUENCE [LARGE SCALE GENOMIC DNA]</scope>
</reference>
<dbReference type="EMBL" id="UYYB01010136">
    <property type="protein sequence ID" value="VDM68832.1"/>
    <property type="molecule type" value="Genomic_DNA"/>
</dbReference>
<comment type="similarity">
    <text evidence="2">Belongs to the UPL family. K-HECT subfamily.</text>
</comment>
<dbReference type="GO" id="GO:0070534">
    <property type="term" value="P:protein K63-linked ubiquitination"/>
    <property type="evidence" value="ECO:0007669"/>
    <property type="project" value="TreeGrafter"/>
</dbReference>
<protein>
    <recommendedName>
        <fullName evidence="2">E3 ubiquitin-protein ligase</fullName>
        <ecNumber evidence="2">2.3.2.26</ecNumber>
    </recommendedName>
</protein>
<accession>A0A3P7KN55</accession>
<dbReference type="UniPathway" id="UPA00143"/>
<dbReference type="Proteomes" id="UP000270094">
    <property type="component" value="Unassembled WGS sequence"/>
</dbReference>
<evidence type="ECO:0000256" key="1">
    <source>
        <dbReference type="ARBA" id="ARBA00022679"/>
    </source>
</evidence>
<name>A0A3P7KN55_STRVU</name>
<dbReference type="InterPro" id="IPR045322">
    <property type="entry name" value="HECTD1/TRIP12-like"/>
</dbReference>
<comment type="catalytic activity">
    <reaction evidence="2">
        <text>S-ubiquitinyl-[E2 ubiquitin-conjugating enzyme]-L-cysteine + [acceptor protein]-L-lysine = [E2 ubiquitin-conjugating enzyme]-L-cysteine + N(6)-ubiquitinyl-[acceptor protein]-L-lysine.</text>
        <dbReference type="EC" id="2.3.2.26"/>
    </reaction>
</comment>
<evidence type="ECO:0000313" key="3">
    <source>
        <dbReference type="EMBL" id="VDM68832.1"/>
    </source>
</evidence>
<dbReference type="OrthoDB" id="412600at2759"/>
<keyword evidence="2" id="KW-0833">Ubl conjugation pathway</keyword>
<dbReference type="PANTHER" id="PTHR45670:SF1">
    <property type="entry name" value="E3 UBIQUITIN-PROTEIN LIGASE HECTD1"/>
    <property type="match status" value="1"/>
</dbReference>
<feature type="non-terminal residue" evidence="3">
    <location>
        <position position="1"/>
    </location>
</feature>
<evidence type="ECO:0000313" key="4">
    <source>
        <dbReference type="Proteomes" id="UP000270094"/>
    </source>
</evidence>
<dbReference type="GO" id="GO:0016607">
    <property type="term" value="C:nuclear speck"/>
    <property type="evidence" value="ECO:0007669"/>
    <property type="project" value="TreeGrafter"/>
</dbReference>
<dbReference type="AlphaFoldDB" id="A0A3P7KN55"/>
<keyword evidence="4" id="KW-1185">Reference proteome</keyword>